<dbReference type="Proteomes" id="UP000254055">
    <property type="component" value="Unassembled WGS sequence"/>
</dbReference>
<sequence length="192" mass="21944">MYLKMSYGFTQYEPTSFESFINGQNLSPSNLLLVRDFLNALPFHIEIVPISDKFPIQIYQSKSMPIVVKLMTVNKYDDGDSYNPACVVVSKSANFMIYGEGNGGFPQCLAPKKHQMINFSKGNYFIYKYLVKDTRKELDLAGLVLFENSDGDISESIYSEKILRLSNRTQNIKLIKKLGVQELNILKNKQDK</sequence>
<dbReference type="AlphaFoldDB" id="A0A378WE40"/>
<dbReference type="EMBL" id="UGRS01000001">
    <property type="protein sequence ID" value="SUA35718.1"/>
    <property type="molecule type" value="Genomic_DNA"/>
</dbReference>
<name>A0A378WE40_9NEIS</name>
<evidence type="ECO:0000313" key="2">
    <source>
        <dbReference type="Proteomes" id="UP000254055"/>
    </source>
</evidence>
<organism evidence="1 2">
    <name type="scientific">Neisseria zoodegmatis</name>
    <dbReference type="NCBI Taxonomy" id="326523"/>
    <lineage>
        <taxon>Bacteria</taxon>
        <taxon>Pseudomonadati</taxon>
        <taxon>Pseudomonadota</taxon>
        <taxon>Betaproteobacteria</taxon>
        <taxon>Neisseriales</taxon>
        <taxon>Neisseriaceae</taxon>
        <taxon>Neisseria</taxon>
    </lineage>
</organism>
<proteinExistence type="predicted"/>
<reference evidence="1 2" key="1">
    <citation type="submission" date="2018-06" db="EMBL/GenBank/DDBJ databases">
        <authorList>
            <consortium name="Pathogen Informatics"/>
            <person name="Doyle S."/>
        </authorList>
    </citation>
    <scope>NUCLEOTIDE SEQUENCE [LARGE SCALE GENOMIC DNA]</scope>
    <source>
        <strain evidence="1 2">NCTC12229</strain>
    </source>
</reference>
<accession>A0A378WE40</accession>
<gene>
    <name evidence="1" type="ORF">NCTC12229_00121</name>
</gene>
<evidence type="ECO:0000313" key="1">
    <source>
        <dbReference type="EMBL" id="SUA35718.1"/>
    </source>
</evidence>
<protein>
    <submittedName>
        <fullName evidence="1">Uncharacterized protein</fullName>
    </submittedName>
</protein>